<evidence type="ECO:0000313" key="2">
    <source>
        <dbReference type="EMBL" id="MDO7868485.1"/>
    </source>
</evidence>
<gene>
    <name evidence="2" type="ORF">Q5722_08910</name>
</gene>
<proteinExistence type="predicted"/>
<comment type="caution">
    <text evidence="2">The sequence shown here is derived from an EMBL/GenBank/DDBJ whole genome shotgun (WGS) entry which is preliminary data.</text>
</comment>
<organism evidence="2 3">
    <name type="scientific">Nocardioides jiangxiensis</name>
    <dbReference type="NCBI Taxonomy" id="3064524"/>
    <lineage>
        <taxon>Bacteria</taxon>
        <taxon>Bacillati</taxon>
        <taxon>Actinomycetota</taxon>
        <taxon>Actinomycetes</taxon>
        <taxon>Propionibacteriales</taxon>
        <taxon>Nocardioidaceae</taxon>
        <taxon>Nocardioides</taxon>
    </lineage>
</organism>
<protein>
    <submittedName>
        <fullName evidence="2">GAF domain-containing protein</fullName>
    </submittedName>
</protein>
<dbReference type="Pfam" id="PF01590">
    <property type="entry name" value="GAF"/>
    <property type="match status" value="1"/>
</dbReference>
<sequence>MSPFDAIRPGTNLTQLARELVRVHDTVISGGRPTARPRAVVARSWNRVLSAGLDPSHLNQRDPLPRHEVLRRRSASPLHLVVDELIQVVSGIADSSHFLLVVTDADGVVLWRAGATGVQAQADALGFSEGAEWTERHVGTNAIGTALAEAAPVQLFSAEHFEQAQHPWYCTAAPIHDPRTGELLGVLDLSGPALTLHPAIGALVETAVRLAESQLWRHHEDKLAALRRSAEHVLATVTGPVLLVDDHGWVAHRAGVAAADRIAAPREDVSIAVPGLGLCLPERFRDGWLIRPATGARTLHGHLDGGTDPVLTLRAGDDVWRLPLSRRHAHILQLLHAAGPTGLSAAQLSGALFGDREHLVTVRAEISRMRRQLGGVVATRPYRIADDAVLTVADVRG</sequence>
<dbReference type="Gene3D" id="3.30.450.40">
    <property type="match status" value="1"/>
</dbReference>
<feature type="domain" description="GAF" evidence="1">
    <location>
        <begin position="102"/>
        <end position="212"/>
    </location>
</feature>
<keyword evidence="3" id="KW-1185">Reference proteome</keyword>
<accession>A0ABT9B268</accession>
<evidence type="ECO:0000313" key="3">
    <source>
        <dbReference type="Proteomes" id="UP001233314"/>
    </source>
</evidence>
<evidence type="ECO:0000259" key="1">
    <source>
        <dbReference type="Pfam" id="PF01590"/>
    </source>
</evidence>
<dbReference type="InterPro" id="IPR029016">
    <property type="entry name" value="GAF-like_dom_sf"/>
</dbReference>
<reference evidence="2 3" key="1">
    <citation type="submission" date="2023-07" db="EMBL/GenBank/DDBJ databases">
        <title>Nocardioides sp. nov WY-20 isolated from soil.</title>
        <authorList>
            <person name="Liu B."/>
            <person name="Wan Y."/>
        </authorList>
    </citation>
    <scope>NUCLEOTIDE SEQUENCE [LARGE SCALE GENOMIC DNA]</scope>
    <source>
        <strain evidence="2 3">WY-20</strain>
    </source>
</reference>
<dbReference type="InterPro" id="IPR003018">
    <property type="entry name" value="GAF"/>
</dbReference>
<dbReference type="RefSeq" id="WP_305027860.1">
    <property type="nucleotide sequence ID" value="NZ_JAUQTA010000001.1"/>
</dbReference>
<dbReference type="Proteomes" id="UP001233314">
    <property type="component" value="Unassembled WGS sequence"/>
</dbReference>
<name>A0ABT9B268_9ACTN</name>
<dbReference type="EMBL" id="JAUQTA010000001">
    <property type="protein sequence ID" value="MDO7868485.1"/>
    <property type="molecule type" value="Genomic_DNA"/>
</dbReference>